<sequence>MSVGYAPTRRLKFYYFPHVTKNAEIGLGISKECRALFMMCWGPEMTIQHVALQGDSRWELDIQLAKMNVDSYTVTHPYMFASCMSSTKAFGYLNIMYLSREQYIDHLTFRCDPQNFSPFVVIVGNNKTLISESVHIQPTSFLIFPNSCCDAIH</sequence>
<organism evidence="1">
    <name type="scientific">marine sediment metagenome</name>
    <dbReference type="NCBI Taxonomy" id="412755"/>
    <lineage>
        <taxon>unclassified sequences</taxon>
        <taxon>metagenomes</taxon>
        <taxon>ecological metagenomes</taxon>
    </lineage>
</organism>
<proteinExistence type="predicted"/>
<comment type="caution">
    <text evidence="1">The sequence shown here is derived from an EMBL/GenBank/DDBJ whole genome shotgun (WGS) entry which is preliminary data.</text>
</comment>
<dbReference type="AlphaFoldDB" id="X1E7J0"/>
<name>X1E7J0_9ZZZZ</name>
<dbReference type="EMBL" id="BART01035649">
    <property type="protein sequence ID" value="GAH16345.1"/>
    <property type="molecule type" value="Genomic_DNA"/>
</dbReference>
<reference evidence="1" key="1">
    <citation type="journal article" date="2014" name="Front. Microbiol.">
        <title>High frequency of phylogenetically diverse reductive dehalogenase-homologous genes in deep subseafloor sedimentary metagenomes.</title>
        <authorList>
            <person name="Kawai M."/>
            <person name="Futagami T."/>
            <person name="Toyoda A."/>
            <person name="Takaki Y."/>
            <person name="Nishi S."/>
            <person name="Hori S."/>
            <person name="Arai W."/>
            <person name="Tsubouchi T."/>
            <person name="Morono Y."/>
            <person name="Uchiyama I."/>
            <person name="Ito T."/>
            <person name="Fujiyama A."/>
            <person name="Inagaki F."/>
            <person name="Takami H."/>
        </authorList>
    </citation>
    <scope>NUCLEOTIDE SEQUENCE</scope>
    <source>
        <strain evidence="1">Expedition CK06-06</strain>
    </source>
</reference>
<accession>X1E7J0</accession>
<gene>
    <name evidence="1" type="ORF">S01H4_60454</name>
</gene>
<protein>
    <submittedName>
        <fullName evidence="1">Uncharacterized protein</fullName>
    </submittedName>
</protein>
<evidence type="ECO:0000313" key="1">
    <source>
        <dbReference type="EMBL" id="GAH16345.1"/>
    </source>
</evidence>